<protein>
    <submittedName>
        <fullName evidence="1">Uncharacterized protein</fullName>
    </submittedName>
</protein>
<dbReference type="EMBL" id="CABVIH010000029">
    <property type="protein sequence ID" value="VVP45049.1"/>
    <property type="molecule type" value="Genomic_DNA"/>
</dbReference>
<dbReference type="OrthoDB" id="6996251at2"/>
<evidence type="ECO:0000313" key="2">
    <source>
        <dbReference type="Proteomes" id="UP000375525"/>
    </source>
</evidence>
<dbReference type="Proteomes" id="UP000375525">
    <property type="component" value="Unassembled WGS sequence"/>
</dbReference>
<evidence type="ECO:0000313" key="1">
    <source>
        <dbReference type="EMBL" id="VVP45049.1"/>
    </source>
</evidence>
<dbReference type="AlphaFoldDB" id="A0A5E7P6Y3"/>
<name>A0A5E7P6Y3_PSEFL</name>
<organism evidence="1 2">
    <name type="scientific">Pseudomonas fluorescens</name>
    <dbReference type="NCBI Taxonomy" id="294"/>
    <lineage>
        <taxon>Bacteria</taxon>
        <taxon>Pseudomonadati</taxon>
        <taxon>Pseudomonadota</taxon>
        <taxon>Gammaproteobacteria</taxon>
        <taxon>Pseudomonadales</taxon>
        <taxon>Pseudomonadaceae</taxon>
        <taxon>Pseudomonas</taxon>
    </lineage>
</organism>
<proteinExistence type="predicted"/>
<gene>
    <name evidence="1" type="ORF">PS880_05051</name>
</gene>
<accession>A0A5E7P6Y3</accession>
<reference evidence="1 2" key="1">
    <citation type="submission" date="2019-09" db="EMBL/GenBank/DDBJ databases">
        <authorList>
            <person name="Chandra G."/>
            <person name="Truman W A."/>
        </authorList>
    </citation>
    <scope>NUCLEOTIDE SEQUENCE [LARGE SCALE GENOMIC DNA]</scope>
    <source>
        <strain evidence="1">PS880</strain>
    </source>
</reference>
<dbReference type="RefSeq" id="WP_150781924.1">
    <property type="nucleotide sequence ID" value="NZ_CABVIH010000029.1"/>
</dbReference>
<sequence length="98" mass="10955">MTDPVNPFTLPALAEDEVIYTDSRLKTAASLAAHYIAARVTSDPEMSRIYNSDIGAFLSEEFGPGELSEYDFFAMRFGALMDQCDEALPLVYHKAWLK</sequence>